<reference evidence="2 3" key="1">
    <citation type="submission" date="2020-08" db="EMBL/GenBank/DDBJ databases">
        <title>Genome public.</title>
        <authorList>
            <person name="Liu C."/>
            <person name="Sun Q."/>
        </authorList>
    </citation>
    <scope>NUCLEOTIDE SEQUENCE [LARGE SCALE GENOMIC DNA]</scope>
    <source>
        <strain evidence="2 3">BX10</strain>
    </source>
</reference>
<proteinExistence type="predicted"/>
<dbReference type="RefSeq" id="WP_262426819.1">
    <property type="nucleotide sequence ID" value="NZ_JACRTJ010000005.1"/>
</dbReference>
<dbReference type="EMBL" id="JACRTJ010000005">
    <property type="protein sequence ID" value="MBC8598057.1"/>
    <property type="molecule type" value="Genomic_DNA"/>
</dbReference>
<feature type="transmembrane region" description="Helical" evidence="1">
    <location>
        <begin position="104"/>
        <end position="123"/>
    </location>
</feature>
<keyword evidence="1" id="KW-0812">Transmembrane</keyword>
<gene>
    <name evidence="2" type="ORF">H8708_02235</name>
</gene>
<evidence type="ECO:0000313" key="2">
    <source>
        <dbReference type="EMBL" id="MBC8598057.1"/>
    </source>
</evidence>
<keyword evidence="3" id="KW-1185">Reference proteome</keyword>
<feature type="transmembrane region" description="Helical" evidence="1">
    <location>
        <begin position="29"/>
        <end position="49"/>
    </location>
</feature>
<evidence type="ECO:0000313" key="3">
    <source>
        <dbReference type="Proteomes" id="UP000647491"/>
    </source>
</evidence>
<dbReference type="Proteomes" id="UP000647491">
    <property type="component" value="Unassembled WGS sequence"/>
</dbReference>
<sequence length="199" mass="22862">MRKNDMYWFLFQIAWGLICLFSWTQPGQAARYLLLGIMLLRIALFLLVWKNGDRAVRWLAGRHTPVGDLELKELRGELFDVLVLAEFMILGNAVPRLAAHGPEFRRYDALAWFTIALVIYYLVNSPGLRLFLKGGWFWGIPWVSIALLLLVYKNSGIFIADAGDQMFVVMVIMHLELVASTLVRMYLKGKERDLNVGQL</sequence>
<accession>A0ABR7NPK7</accession>
<feature type="transmembrane region" description="Helical" evidence="1">
    <location>
        <begin position="165"/>
        <end position="187"/>
    </location>
</feature>
<organism evidence="2 3">
    <name type="scientific">Enterocloster hominis</name>
    <name type="common">ex Liu et al. 2021</name>
    <dbReference type="NCBI Taxonomy" id="2763663"/>
    <lineage>
        <taxon>Bacteria</taxon>
        <taxon>Bacillati</taxon>
        <taxon>Bacillota</taxon>
        <taxon>Clostridia</taxon>
        <taxon>Lachnospirales</taxon>
        <taxon>Lachnospiraceae</taxon>
        <taxon>Enterocloster</taxon>
    </lineage>
</organism>
<comment type="caution">
    <text evidence="2">The sequence shown here is derived from an EMBL/GenBank/DDBJ whole genome shotgun (WGS) entry which is preliminary data.</text>
</comment>
<feature type="transmembrane region" description="Helical" evidence="1">
    <location>
        <begin position="135"/>
        <end position="153"/>
    </location>
</feature>
<keyword evidence="1" id="KW-1133">Transmembrane helix</keyword>
<evidence type="ECO:0000256" key="1">
    <source>
        <dbReference type="SAM" id="Phobius"/>
    </source>
</evidence>
<keyword evidence="1" id="KW-0472">Membrane</keyword>
<feature type="transmembrane region" description="Helical" evidence="1">
    <location>
        <begin position="7"/>
        <end position="23"/>
    </location>
</feature>
<name>A0ABR7NPK7_9FIRM</name>
<protein>
    <submittedName>
        <fullName evidence="2">Uncharacterized protein</fullName>
    </submittedName>
</protein>